<feature type="compositionally biased region" description="Low complexity" evidence="1">
    <location>
        <begin position="534"/>
        <end position="565"/>
    </location>
</feature>
<sequence length="811" mass="90323">MSAYDRRGSESGEGSESRHSVDLSSGHDSATDRAQDSDSGSQSDRDDGYHSMTQDAYNTIPEDMDEADDPEPGRSVFWQGLVDLDELQEGTQRLYPGKFTNGTILGWRGNGFGYSVIVGYEVNGITIARVEALRRRELPGNETHIPSTCRGKKKMNQNDYWTQGQVRSVGLVAWRVEDAYRDDPTSVLRPMRKAWYPETYIQIIWRDGLFTWENRDNFRHILCKTNIEADIFIYRIAISQQGDYEFALTGRRPEFPDGGNMQNLHWRNTNAHGNAHWLTPRARKEARVVSLNEEPSGQFNEHSHQARYRYSGRATNWNNHSEGDGDKYDYKDHPTETNEESGEDVDSEDPEDDIPNADDIDGDSDDSTQQTPTRGLQSSISRSRRHQASIEQDTPTAVYTPANGPRRRLSSIEEEFVTPQSRPQPQRHQTASSRSQTPRSIFSASRGGSTPRTPAELDNGLGRSGINDRGGSRQSSQSIPERNNWSRRSREGTRSSSARGERPNRSGRSTPRPHTDPKRGGLNARSTWPFNNIRASRSPDSSRAPQEVFRGSTRLSNSNRGNLSNKTPDSSRSKGKKSDSTLSSSRSKGKAREEQRSDSTPDTARSKGKAQEEQRSDSTPSSSRSKGKAREEQRLDSTPSSSRSKGKAREEQRSDSTPSSSRSKGKAREEQRSDSTPSSSKGKAREDQRSDRTPSSSRSNGKAREEQRSDSTPSSSRSNGKAREEQRSDSTPSSSKGKAREEQRSDSTPSSLKSKVRGPIDSHSKRNQSAGAIPGSSGSKKQKKKAKGKRGSKFAGDFRRPATRSKGVEFA</sequence>
<protein>
    <submittedName>
        <fullName evidence="2">Uncharacterized protein</fullName>
    </submittedName>
</protein>
<dbReference type="EMBL" id="JAPQKI010000002">
    <property type="protein sequence ID" value="KAJ5110885.1"/>
    <property type="molecule type" value="Genomic_DNA"/>
</dbReference>
<feature type="compositionally biased region" description="Basic and acidic residues" evidence="1">
    <location>
        <begin position="321"/>
        <end position="336"/>
    </location>
</feature>
<feature type="compositionally biased region" description="Polar residues" evidence="1">
    <location>
        <begin position="368"/>
        <end position="381"/>
    </location>
</feature>
<dbReference type="OrthoDB" id="4369251at2759"/>
<feature type="region of interest" description="Disordered" evidence="1">
    <location>
        <begin position="1"/>
        <end position="53"/>
    </location>
</feature>
<accession>A0A9W9G3B5</accession>
<feature type="compositionally biased region" description="Basic and acidic residues" evidence="1">
    <location>
        <begin position="488"/>
        <end position="504"/>
    </location>
</feature>
<dbReference type="GeneID" id="81352893"/>
<evidence type="ECO:0000256" key="1">
    <source>
        <dbReference type="SAM" id="MobiDB-lite"/>
    </source>
</evidence>
<organism evidence="2 3">
    <name type="scientific">Penicillium argentinense</name>
    <dbReference type="NCBI Taxonomy" id="1131581"/>
    <lineage>
        <taxon>Eukaryota</taxon>
        <taxon>Fungi</taxon>
        <taxon>Dikarya</taxon>
        <taxon>Ascomycota</taxon>
        <taxon>Pezizomycotina</taxon>
        <taxon>Eurotiomycetes</taxon>
        <taxon>Eurotiomycetidae</taxon>
        <taxon>Eurotiales</taxon>
        <taxon>Aspergillaceae</taxon>
        <taxon>Penicillium</taxon>
    </lineage>
</organism>
<reference evidence="2" key="2">
    <citation type="journal article" date="2023" name="IMA Fungus">
        <title>Comparative genomic study of the Penicillium genus elucidates a diverse pangenome and 15 lateral gene transfer events.</title>
        <authorList>
            <person name="Petersen C."/>
            <person name="Sorensen T."/>
            <person name="Nielsen M.R."/>
            <person name="Sondergaard T.E."/>
            <person name="Sorensen J.L."/>
            <person name="Fitzpatrick D.A."/>
            <person name="Frisvad J.C."/>
            <person name="Nielsen K.L."/>
        </authorList>
    </citation>
    <scope>NUCLEOTIDE SEQUENCE</scope>
    <source>
        <strain evidence="2">IBT 30761</strain>
    </source>
</reference>
<feature type="compositionally biased region" description="Polar residues" evidence="1">
    <location>
        <begin position="472"/>
        <end position="483"/>
    </location>
</feature>
<proteinExistence type="predicted"/>
<dbReference type="RefSeq" id="XP_056478955.1">
    <property type="nucleotide sequence ID" value="XM_056613914.1"/>
</dbReference>
<feature type="compositionally biased region" description="Basic residues" evidence="1">
    <location>
        <begin position="780"/>
        <end position="792"/>
    </location>
</feature>
<feature type="compositionally biased region" description="Basic and acidic residues" evidence="1">
    <location>
        <begin position="683"/>
        <end position="692"/>
    </location>
</feature>
<gene>
    <name evidence="2" type="ORF">N7532_001420</name>
</gene>
<evidence type="ECO:0000313" key="2">
    <source>
        <dbReference type="EMBL" id="KAJ5110885.1"/>
    </source>
</evidence>
<feature type="compositionally biased region" description="Acidic residues" evidence="1">
    <location>
        <begin position="337"/>
        <end position="366"/>
    </location>
</feature>
<feature type="compositionally biased region" description="Basic and acidic residues" evidence="1">
    <location>
        <begin position="590"/>
        <end position="599"/>
    </location>
</feature>
<evidence type="ECO:0000313" key="3">
    <source>
        <dbReference type="Proteomes" id="UP001149074"/>
    </source>
</evidence>
<keyword evidence="3" id="KW-1185">Reference proteome</keyword>
<feature type="compositionally biased region" description="Polar residues" evidence="1">
    <location>
        <begin position="418"/>
        <end position="452"/>
    </location>
</feature>
<feature type="region of interest" description="Disordered" evidence="1">
    <location>
        <begin position="313"/>
        <end position="811"/>
    </location>
</feature>
<comment type="caution">
    <text evidence="2">The sequence shown here is derived from an EMBL/GenBank/DDBJ whole genome shotgun (WGS) entry which is preliminary data.</text>
</comment>
<dbReference type="AlphaFoldDB" id="A0A9W9G3B5"/>
<dbReference type="Proteomes" id="UP001149074">
    <property type="component" value="Unassembled WGS sequence"/>
</dbReference>
<name>A0A9W9G3B5_9EURO</name>
<feature type="compositionally biased region" description="Basic and acidic residues" evidence="1">
    <location>
        <begin position="1"/>
        <end position="21"/>
    </location>
</feature>
<reference evidence="2" key="1">
    <citation type="submission" date="2022-11" db="EMBL/GenBank/DDBJ databases">
        <authorList>
            <person name="Petersen C."/>
        </authorList>
    </citation>
    <scope>NUCLEOTIDE SEQUENCE</scope>
    <source>
        <strain evidence="2">IBT 30761</strain>
    </source>
</reference>
<feature type="compositionally biased region" description="Basic and acidic residues" evidence="1">
    <location>
        <begin position="569"/>
        <end position="579"/>
    </location>
</feature>